<organism evidence="1 2">
    <name type="scientific">Racocetra persica</name>
    <dbReference type="NCBI Taxonomy" id="160502"/>
    <lineage>
        <taxon>Eukaryota</taxon>
        <taxon>Fungi</taxon>
        <taxon>Fungi incertae sedis</taxon>
        <taxon>Mucoromycota</taxon>
        <taxon>Glomeromycotina</taxon>
        <taxon>Glomeromycetes</taxon>
        <taxon>Diversisporales</taxon>
        <taxon>Gigasporaceae</taxon>
        <taxon>Racocetra</taxon>
    </lineage>
</organism>
<protein>
    <submittedName>
        <fullName evidence="1">30249_t:CDS:1</fullName>
    </submittedName>
</protein>
<dbReference type="Proteomes" id="UP000789920">
    <property type="component" value="Unassembled WGS sequence"/>
</dbReference>
<evidence type="ECO:0000313" key="1">
    <source>
        <dbReference type="EMBL" id="CAG8466358.1"/>
    </source>
</evidence>
<reference evidence="1" key="1">
    <citation type="submission" date="2021-06" db="EMBL/GenBank/DDBJ databases">
        <authorList>
            <person name="Kallberg Y."/>
            <person name="Tangrot J."/>
            <person name="Rosling A."/>
        </authorList>
    </citation>
    <scope>NUCLEOTIDE SEQUENCE</scope>
    <source>
        <strain evidence="1">MA461A</strain>
    </source>
</reference>
<dbReference type="EMBL" id="CAJVQC010000284">
    <property type="protein sequence ID" value="CAG8466358.1"/>
    <property type="molecule type" value="Genomic_DNA"/>
</dbReference>
<proteinExistence type="predicted"/>
<accession>A0ACA9KCV1</accession>
<sequence length="103" mass="12157">MKNSKRKKKSRKRKKIHKEAKKEKTKRKSEKEMSIKRKKKIVYDIKLAIIDYPSFITFLSFMPGYADGGRLARKLMTAITEALVVTHQRRLTWIRGKCLDSLC</sequence>
<comment type="caution">
    <text evidence="1">The sequence shown here is derived from an EMBL/GenBank/DDBJ whole genome shotgun (WGS) entry which is preliminary data.</text>
</comment>
<keyword evidence="2" id="KW-1185">Reference proteome</keyword>
<evidence type="ECO:0000313" key="2">
    <source>
        <dbReference type="Proteomes" id="UP000789920"/>
    </source>
</evidence>
<name>A0ACA9KCV1_9GLOM</name>
<gene>
    <name evidence="1" type="ORF">RPERSI_LOCUS377</name>
</gene>